<dbReference type="Proteomes" id="UP000265325">
    <property type="component" value="Unassembled WGS sequence"/>
</dbReference>
<organism evidence="2 3">
    <name type="scientific">Streptomyces showdoensis</name>
    <dbReference type="NCBI Taxonomy" id="68268"/>
    <lineage>
        <taxon>Bacteria</taxon>
        <taxon>Bacillati</taxon>
        <taxon>Actinomycetota</taxon>
        <taxon>Actinomycetes</taxon>
        <taxon>Kitasatosporales</taxon>
        <taxon>Streptomycetaceae</taxon>
        <taxon>Streptomyces</taxon>
    </lineage>
</organism>
<proteinExistence type="predicted"/>
<accession>A0A2P2GKM2</accession>
<dbReference type="AlphaFoldDB" id="A0A2P2GKM2"/>
<comment type="caution">
    <text evidence="2">The sequence shown here is derived from an EMBL/GenBank/DDBJ whole genome shotgun (WGS) entry which is preliminary data.</text>
</comment>
<protein>
    <submittedName>
        <fullName evidence="2">Uncharacterized protein</fullName>
    </submittedName>
</protein>
<dbReference type="EMBL" id="LAQS01000030">
    <property type="protein sequence ID" value="KKZ72056.1"/>
    <property type="molecule type" value="Genomic_DNA"/>
</dbReference>
<evidence type="ECO:0000313" key="3">
    <source>
        <dbReference type="Proteomes" id="UP000265325"/>
    </source>
</evidence>
<dbReference type="RefSeq" id="WP_046909218.1">
    <property type="nucleotide sequence ID" value="NZ_BAAAXG010000009.1"/>
</dbReference>
<reference evidence="2 3" key="1">
    <citation type="submission" date="2015-05" db="EMBL/GenBank/DDBJ databases">
        <title>Draft Genome assembly of Streptomyces showdoensis.</title>
        <authorList>
            <person name="Thapa K.K."/>
            <person name="Metsa-Ketela M."/>
        </authorList>
    </citation>
    <scope>NUCLEOTIDE SEQUENCE [LARGE SCALE GENOMIC DNA]</scope>
    <source>
        <strain evidence="2 3">ATCC 15227</strain>
    </source>
</reference>
<dbReference type="OrthoDB" id="166978at2"/>
<feature type="compositionally biased region" description="Low complexity" evidence="1">
    <location>
        <begin position="7"/>
        <end position="27"/>
    </location>
</feature>
<keyword evidence="3" id="KW-1185">Reference proteome</keyword>
<name>A0A2P2GKM2_STREW</name>
<sequence length="198" mass="20949">MTPTTGAEVVPTEMPVEPTTAAPATPASPQDELKALAAENGWQVDELYAGSAVAFVEDVCASLPVSGVEGASRPQWLAEAGNFDGDGKAILQAGIPKLCPKWTGVLKQAVSGKYDRWFGSGTFVVSSKPAAAGEDETIPPGTYRAEGKMDGCYWERTSESGEIVDNNFATSARKITVTIRSSDGQFTSERCSVWKPVK</sequence>
<feature type="region of interest" description="Disordered" evidence="1">
    <location>
        <begin position="1"/>
        <end position="29"/>
    </location>
</feature>
<evidence type="ECO:0000313" key="2">
    <source>
        <dbReference type="EMBL" id="KKZ72056.1"/>
    </source>
</evidence>
<gene>
    <name evidence="2" type="ORF">VO63_19925</name>
</gene>
<evidence type="ECO:0000256" key="1">
    <source>
        <dbReference type="SAM" id="MobiDB-lite"/>
    </source>
</evidence>